<evidence type="ECO:0000313" key="2">
    <source>
        <dbReference type="EMBL" id="ORB04055.1"/>
    </source>
</evidence>
<evidence type="ECO:0000313" key="3">
    <source>
        <dbReference type="Proteomes" id="UP000192760"/>
    </source>
</evidence>
<feature type="compositionally biased region" description="Gly residues" evidence="1">
    <location>
        <begin position="12"/>
        <end position="23"/>
    </location>
</feature>
<organism evidence="2 3">
    <name type="scientific">Mycobacterium mantenii</name>
    <dbReference type="NCBI Taxonomy" id="560555"/>
    <lineage>
        <taxon>Bacteria</taxon>
        <taxon>Bacillati</taxon>
        <taxon>Actinomycetota</taxon>
        <taxon>Actinomycetes</taxon>
        <taxon>Mycobacteriales</taxon>
        <taxon>Mycobacteriaceae</taxon>
        <taxon>Mycobacterium</taxon>
        <taxon>Mycobacterium avium complex (MAC)</taxon>
    </lineage>
</organism>
<dbReference type="AlphaFoldDB" id="A0A1X0FQW6"/>
<sequence>MADGEGLMCGKSAGGGSASGGSSDGPCARKPMACAGACGTSILSLPGGRAVAVASVFAVLC</sequence>
<dbReference type="EMBL" id="MVHW01000020">
    <property type="protein sequence ID" value="ORB04055.1"/>
    <property type="molecule type" value="Genomic_DNA"/>
</dbReference>
<dbReference type="STRING" id="560555.BST30_17360"/>
<protein>
    <submittedName>
        <fullName evidence="2">Uncharacterized protein</fullName>
    </submittedName>
</protein>
<accession>A0A1X0FQW6</accession>
<evidence type="ECO:0000256" key="1">
    <source>
        <dbReference type="SAM" id="MobiDB-lite"/>
    </source>
</evidence>
<reference evidence="2 3" key="1">
    <citation type="submission" date="2017-02" db="EMBL/GenBank/DDBJ databases">
        <title>The new phylogeny of genus Mycobacterium.</title>
        <authorList>
            <person name="Tortoli E."/>
            <person name="Trovato A."/>
            <person name="Cirillo D.M."/>
        </authorList>
    </citation>
    <scope>NUCLEOTIDE SEQUENCE [LARGE SCALE GENOMIC DNA]</scope>
    <source>
        <strain evidence="2 3">DSM 45255</strain>
    </source>
</reference>
<name>A0A1X0FQW6_MYCNT</name>
<comment type="caution">
    <text evidence="2">The sequence shown here is derived from an EMBL/GenBank/DDBJ whole genome shotgun (WGS) entry which is preliminary data.</text>
</comment>
<feature type="region of interest" description="Disordered" evidence="1">
    <location>
        <begin position="1"/>
        <end position="26"/>
    </location>
</feature>
<proteinExistence type="predicted"/>
<gene>
    <name evidence="2" type="ORF">BST30_17360</name>
</gene>
<dbReference type="Proteomes" id="UP000192760">
    <property type="component" value="Unassembled WGS sequence"/>
</dbReference>